<dbReference type="InterPro" id="IPR043128">
    <property type="entry name" value="Rev_trsase/Diguanyl_cyclase"/>
</dbReference>
<proteinExistence type="predicted"/>
<dbReference type="PROSITE" id="PS50887">
    <property type="entry name" value="GGDEF"/>
    <property type="match status" value="1"/>
</dbReference>
<evidence type="ECO:0000256" key="1">
    <source>
        <dbReference type="SAM" id="Phobius"/>
    </source>
</evidence>
<keyword evidence="1" id="KW-1133">Transmembrane helix</keyword>
<feature type="transmembrane region" description="Helical" evidence="1">
    <location>
        <begin position="130"/>
        <end position="150"/>
    </location>
</feature>
<keyword evidence="4" id="KW-1185">Reference proteome</keyword>
<dbReference type="EMBL" id="JAKLJA010000013">
    <property type="protein sequence ID" value="MCG5075199.1"/>
    <property type="molecule type" value="Genomic_DNA"/>
</dbReference>
<evidence type="ECO:0000313" key="4">
    <source>
        <dbReference type="Proteomes" id="UP001139308"/>
    </source>
</evidence>
<dbReference type="InterPro" id="IPR000160">
    <property type="entry name" value="GGDEF_dom"/>
</dbReference>
<feature type="domain" description="GGDEF" evidence="2">
    <location>
        <begin position="213"/>
        <end position="350"/>
    </location>
</feature>
<reference evidence="3" key="1">
    <citation type="submission" date="2022-01" db="EMBL/GenBank/DDBJ databases">
        <title>Genome sequence and assembly of Parabukholderia sp. RG36.</title>
        <authorList>
            <person name="Chhetri G."/>
        </authorList>
    </citation>
    <scope>NUCLEOTIDE SEQUENCE</scope>
    <source>
        <strain evidence="3">RG36</strain>
    </source>
</reference>
<dbReference type="SUPFAM" id="SSF55073">
    <property type="entry name" value="Nucleotide cyclase"/>
    <property type="match status" value="1"/>
</dbReference>
<dbReference type="Gene3D" id="3.30.70.270">
    <property type="match status" value="1"/>
</dbReference>
<evidence type="ECO:0000259" key="2">
    <source>
        <dbReference type="PROSITE" id="PS50887"/>
    </source>
</evidence>
<accession>A0A9X1RUI4</accession>
<name>A0A9X1RUI4_9BURK</name>
<keyword evidence="1" id="KW-0812">Transmembrane</keyword>
<feature type="transmembrane region" description="Helical" evidence="1">
    <location>
        <begin position="27"/>
        <end position="44"/>
    </location>
</feature>
<feature type="transmembrane region" description="Helical" evidence="1">
    <location>
        <begin position="94"/>
        <end position="118"/>
    </location>
</feature>
<dbReference type="InterPro" id="IPR052163">
    <property type="entry name" value="DGC-Regulatory_Protein"/>
</dbReference>
<feature type="transmembrane region" description="Helical" evidence="1">
    <location>
        <begin position="156"/>
        <end position="176"/>
    </location>
</feature>
<keyword evidence="1" id="KW-0472">Membrane</keyword>
<dbReference type="PANTHER" id="PTHR46663">
    <property type="entry name" value="DIGUANYLATE CYCLASE DGCT-RELATED"/>
    <property type="match status" value="1"/>
</dbReference>
<organism evidence="3 4">
    <name type="scientific">Paraburkholderia tagetis</name>
    <dbReference type="NCBI Taxonomy" id="2913261"/>
    <lineage>
        <taxon>Bacteria</taxon>
        <taxon>Pseudomonadati</taxon>
        <taxon>Pseudomonadota</taxon>
        <taxon>Betaproteobacteria</taxon>
        <taxon>Burkholderiales</taxon>
        <taxon>Burkholderiaceae</taxon>
        <taxon>Paraburkholderia</taxon>
    </lineage>
</organism>
<dbReference type="SMART" id="SM00267">
    <property type="entry name" value="GGDEF"/>
    <property type="match status" value="1"/>
</dbReference>
<evidence type="ECO:0000313" key="3">
    <source>
        <dbReference type="EMBL" id="MCG5075199.1"/>
    </source>
</evidence>
<comment type="caution">
    <text evidence="3">The sequence shown here is derived from an EMBL/GenBank/DDBJ whole genome shotgun (WGS) entry which is preliminary data.</text>
</comment>
<dbReference type="Pfam" id="PF00990">
    <property type="entry name" value="GGDEF"/>
    <property type="match status" value="1"/>
</dbReference>
<dbReference type="AlphaFoldDB" id="A0A9X1RUI4"/>
<dbReference type="InterPro" id="IPR029787">
    <property type="entry name" value="Nucleotide_cyclase"/>
</dbReference>
<dbReference type="NCBIfam" id="TIGR00254">
    <property type="entry name" value="GGDEF"/>
    <property type="match status" value="1"/>
</dbReference>
<protein>
    <submittedName>
        <fullName evidence="3">GGDEF domain-containing protein</fullName>
    </submittedName>
</protein>
<dbReference type="CDD" id="cd01949">
    <property type="entry name" value="GGDEF"/>
    <property type="match status" value="1"/>
</dbReference>
<dbReference type="Proteomes" id="UP001139308">
    <property type="component" value="Unassembled WGS sequence"/>
</dbReference>
<sequence>MGEAHSHSWPGQGFLGAFLKTPEKEQAVLRVSLGGVVLLAYLVAASVYRTRSIYETTALVALYVAFGGLTYVAATVAPERSRLRLPLTTISDQALLIALLAVGGQVALPLLWVVFWFLVGAGCRYGQRMLALSCAVALSGLAGLMLWHPWWHANLLAGLGVALSLAATSIYLAVLVRRLEKQAATDPLTGLSNRVRLEHAIARTLAIRGPEANQAALLLVDLDGFKEVNDAHGHAVGDELLRSFAAALASGMRRGDTLARLGGDEFVLLAHQIHDRAGALTIATQIHAILSTLCTVAGHPVIVSGSIGVCMLAQESGAAPLDARTLMRAADSAMYRAKSRGNGQTVFAEAHEMRPGA</sequence>
<dbReference type="PANTHER" id="PTHR46663:SF2">
    <property type="entry name" value="GGDEF DOMAIN-CONTAINING PROTEIN"/>
    <property type="match status" value="1"/>
</dbReference>
<gene>
    <name evidence="3" type="ORF">L5014_17820</name>
</gene>
<feature type="transmembrane region" description="Helical" evidence="1">
    <location>
        <begin position="56"/>
        <end position="74"/>
    </location>
</feature>